<feature type="compositionally biased region" description="Acidic residues" evidence="1">
    <location>
        <begin position="142"/>
        <end position="179"/>
    </location>
</feature>
<keyword evidence="2" id="KW-0812">Transmembrane</keyword>
<evidence type="ECO:0000256" key="1">
    <source>
        <dbReference type="SAM" id="MobiDB-lite"/>
    </source>
</evidence>
<gene>
    <name evidence="3" type="ORF">NG799_21220</name>
</gene>
<protein>
    <submittedName>
        <fullName evidence="3">Uncharacterized protein</fullName>
    </submittedName>
</protein>
<feature type="compositionally biased region" description="Low complexity" evidence="1">
    <location>
        <begin position="221"/>
        <end position="247"/>
    </location>
</feature>
<organism evidence="3 4">
    <name type="scientific">Laspinema palackyanum D2a</name>
    <dbReference type="NCBI Taxonomy" id="2953684"/>
    <lineage>
        <taxon>Bacteria</taxon>
        <taxon>Bacillati</taxon>
        <taxon>Cyanobacteriota</taxon>
        <taxon>Cyanophyceae</taxon>
        <taxon>Oscillatoriophycideae</taxon>
        <taxon>Oscillatoriales</taxon>
        <taxon>Laspinemataceae</taxon>
        <taxon>Laspinema</taxon>
        <taxon>Laspinema palackyanum</taxon>
    </lineage>
</organism>
<proteinExistence type="predicted"/>
<comment type="caution">
    <text evidence="3">The sequence shown here is derived from an EMBL/GenBank/DDBJ whole genome shotgun (WGS) entry which is preliminary data.</text>
</comment>
<feature type="compositionally biased region" description="Low complexity" evidence="1">
    <location>
        <begin position="276"/>
        <end position="288"/>
    </location>
</feature>
<keyword evidence="4" id="KW-1185">Reference proteome</keyword>
<feature type="transmembrane region" description="Helical" evidence="2">
    <location>
        <begin position="195"/>
        <end position="215"/>
    </location>
</feature>
<keyword evidence="2" id="KW-1133">Transmembrane helix</keyword>
<sequence length="343" mass="36825">MPLFNAPKDQKELARKGQPEAIAAVVNHAIQSQGITAKAVLKDGSLLLLLESATVPDSTALVPFIKNGLTELGIESVPTLKIYGRKIGDRLPAWQEEIDIEPPEEAFPEDEDMFATDEDMFATDEDMLAEDEDILADDEDLLPDDEENLMPNDDLEGSDEYGEGEYLDDEDEDENEDEIASVKPQGKKWYQNVRLLVPLVVLIAALGGGAAYWFLTKNQPSTTPASDPADPAAEVPAPTPAPAAEAPAPTPAPAAAPTPAPAPAPAANSFAEAVRRASQAAEQSQTAQTQAEWNQIAVLWQEASDLMGQVPANSPNYSAAQPRVGQYQQNADLARQRAANAFE</sequence>
<dbReference type="Proteomes" id="UP001525890">
    <property type="component" value="Unassembled WGS sequence"/>
</dbReference>
<feature type="compositionally biased region" description="Pro residues" evidence="1">
    <location>
        <begin position="248"/>
        <end position="264"/>
    </location>
</feature>
<accession>A0ABT2MXY7</accession>
<feature type="region of interest" description="Disordered" evidence="1">
    <location>
        <begin position="142"/>
        <end position="180"/>
    </location>
</feature>
<evidence type="ECO:0000313" key="4">
    <source>
        <dbReference type="Proteomes" id="UP001525890"/>
    </source>
</evidence>
<evidence type="ECO:0000313" key="3">
    <source>
        <dbReference type="EMBL" id="MCT7968835.1"/>
    </source>
</evidence>
<evidence type="ECO:0000256" key="2">
    <source>
        <dbReference type="SAM" id="Phobius"/>
    </source>
</evidence>
<dbReference type="RefSeq" id="WP_368008316.1">
    <property type="nucleotide sequence ID" value="NZ_JAMXFF010000038.1"/>
</dbReference>
<feature type="region of interest" description="Disordered" evidence="1">
    <location>
        <begin position="221"/>
        <end position="288"/>
    </location>
</feature>
<name>A0ABT2MXY7_9CYAN</name>
<keyword evidence="2" id="KW-0472">Membrane</keyword>
<dbReference type="EMBL" id="JAMXFF010000038">
    <property type="protein sequence ID" value="MCT7968835.1"/>
    <property type="molecule type" value="Genomic_DNA"/>
</dbReference>
<reference evidence="3 4" key="1">
    <citation type="journal article" date="2022" name="Front. Microbiol.">
        <title>High genomic differentiation and limited gene flow indicate recent cryptic speciation within the genus Laspinema (cyanobacteria).</title>
        <authorList>
            <person name="Stanojkovic A."/>
            <person name="Skoupy S."/>
            <person name="Skaloud P."/>
            <person name="Dvorak P."/>
        </authorList>
    </citation>
    <scope>NUCLEOTIDE SEQUENCE [LARGE SCALE GENOMIC DNA]</scope>
    <source>
        <strain evidence="3 4">D2a</strain>
    </source>
</reference>